<keyword evidence="1" id="KW-1133">Transmembrane helix</keyword>
<keyword evidence="1" id="KW-0812">Transmembrane</keyword>
<name>A0A5M6I1U0_9HYPH</name>
<evidence type="ECO:0000313" key="2">
    <source>
        <dbReference type="EMBL" id="KAA5602171.1"/>
    </source>
</evidence>
<accession>A0A5M6I1U0</accession>
<feature type="transmembrane region" description="Helical" evidence="1">
    <location>
        <begin position="24"/>
        <end position="43"/>
    </location>
</feature>
<evidence type="ECO:0000313" key="3">
    <source>
        <dbReference type="Proteomes" id="UP000323886"/>
    </source>
</evidence>
<dbReference type="Proteomes" id="UP000323886">
    <property type="component" value="Unassembled WGS sequence"/>
</dbReference>
<keyword evidence="1" id="KW-0472">Membrane</keyword>
<evidence type="ECO:0000256" key="1">
    <source>
        <dbReference type="SAM" id="Phobius"/>
    </source>
</evidence>
<protein>
    <recommendedName>
        <fullName evidence="4">FeoB-associated Cys-rich membrane protein</fullName>
    </recommendedName>
</protein>
<organism evidence="2 3">
    <name type="scientific">Blastochloris sulfoviridis</name>
    <dbReference type="NCBI Taxonomy" id="50712"/>
    <lineage>
        <taxon>Bacteria</taxon>
        <taxon>Pseudomonadati</taxon>
        <taxon>Pseudomonadota</taxon>
        <taxon>Alphaproteobacteria</taxon>
        <taxon>Hyphomicrobiales</taxon>
        <taxon>Blastochloridaceae</taxon>
        <taxon>Blastochloris</taxon>
    </lineage>
</organism>
<sequence length="97" mass="9572">MTTTAAVAAPPVPAVDLSGEATAGPWEIIIPVVIAVAALLYLARSYGFLGKRKKPGCAQCASGSGSGCAGQAAAPEANTCAATSFAPVPGRAARRDE</sequence>
<proteinExistence type="predicted"/>
<gene>
    <name evidence="2" type="ORF">F1193_07350</name>
</gene>
<keyword evidence="3" id="KW-1185">Reference proteome</keyword>
<evidence type="ECO:0008006" key="4">
    <source>
        <dbReference type="Google" id="ProtNLM"/>
    </source>
</evidence>
<dbReference type="RefSeq" id="WP_150097027.1">
    <property type="nucleotide sequence ID" value="NZ_VWPL01000009.1"/>
</dbReference>
<dbReference type="AlphaFoldDB" id="A0A5M6I1U0"/>
<reference evidence="2 3" key="1">
    <citation type="submission" date="2019-09" db="EMBL/GenBank/DDBJ databases">
        <title>Draft Whole-Genome sequence of Blastochloris sulfoviridis DSM 729.</title>
        <authorList>
            <person name="Meyer T.E."/>
            <person name="Kyndt J.A."/>
        </authorList>
    </citation>
    <scope>NUCLEOTIDE SEQUENCE [LARGE SCALE GENOMIC DNA]</scope>
    <source>
        <strain evidence="2 3">DSM 729</strain>
    </source>
</reference>
<comment type="caution">
    <text evidence="2">The sequence shown here is derived from an EMBL/GenBank/DDBJ whole genome shotgun (WGS) entry which is preliminary data.</text>
</comment>
<dbReference type="EMBL" id="VWPL01000009">
    <property type="protein sequence ID" value="KAA5602171.1"/>
    <property type="molecule type" value="Genomic_DNA"/>
</dbReference>